<evidence type="ECO:0000256" key="6">
    <source>
        <dbReference type="SAM" id="SignalP"/>
    </source>
</evidence>
<accession>A0A399SRC1</accession>
<feature type="chain" id="PRO_5017473227" evidence="6">
    <location>
        <begin position="23"/>
        <end position="655"/>
    </location>
</feature>
<feature type="domain" description="RagB/SusD" evidence="7">
    <location>
        <begin position="298"/>
        <end position="650"/>
    </location>
</feature>
<evidence type="ECO:0000256" key="4">
    <source>
        <dbReference type="ARBA" id="ARBA00023136"/>
    </source>
</evidence>
<dbReference type="EMBL" id="QWGR01000015">
    <property type="protein sequence ID" value="RIJ46320.1"/>
    <property type="molecule type" value="Genomic_DNA"/>
</dbReference>
<dbReference type="InterPro" id="IPR011990">
    <property type="entry name" value="TPR-like_helical_dom_sf"/>
</dbReference>
<keyword evidence="3 6" id="KW-0732">Signal</keyword>
<comment type="caution">
    <text evidence="8">The sequence shown here is derived from an EMBL/GenBank/DDBJ whole genome shotgun (WGS) entry which is preliminary data.</text>
</comment>
<organism evidence="8 9">
    <name type="scientific">Maribellus luteus</name>
    <dbReference type="NCBI Taxonomy" id="2305463"/>
    <lineage>
        <taxon>Bacteria</taxon>
        <taxon>Pseudomonadati</taxon>
        <taxon>Bacteroidota</taxon>
        <taxon>Bacteroidia</taxon>
        <taxon>Marinilabiliales</taxon>
        <taxon>Prolixibacteraceae</taxon>
        <taxon>Maribellus</taxon>
    </lineage>
</organism>
<dbReference type="OrthoDB" id="1031584at2"/>
<dbReference type="InterPro" id="IPR012944">
    <property type="entry name" value="SusD_RagB_dom"/>
</dbReference>
<dbReference type="PROSITE" id="PS51257">
    <property type="entry name" value="PROKAR_LIPOPROTEIN"/>
    <property type="match status" value="1"/>
</dbReference>
<comment type="subcellular location">
    <subcellularLocation>
        <location evidence="1">Cell outer membrane</location>
    </subcellularLocation>
</comment>
<comment type="similarity">
    <text evidence="2">Belongs to the SusD family.</text>
</comment>
<evidence type="ECO:0000259" key="7">
    <source>
        <dbReference type="Pfam" id="PF07980"/>
    </source>
</evidence>
<protein>
    <submittedName>
        <fullName evidence="8">RagB/SusD family nutrient uptake outer membrane protein</fullName>
    </submittedName>
</protein>
<proteinExistence type="inferred from homology"/>
<evidence type="ECO:0000313" key="8">
    <source>
        <dbReference type="EMBL" id="RIJ46320.1"/>
    </source>
</evidence>
<feature type="signal peptide" evidence="6">
    <location>
        <begin position="1"/>
        <end position="22"/>
    </location>
</feature>
<evidence type="ECO:0000313" key="9">
    <source>
        <dbReference type="Proteomes" id="UP000265926"/>
    </source>
</evidence>
<dbReference type="Proteomes" id="UP000265926">
    <property type="component" value="Unassembled WGS sequence"/>
</dbReference>
<evidence type="ECO:0000256" key="1">
    <source>
        <dbReference type="ARBA" id="ARBA00004442"/>
    </source>
</evidence>
<name>A0A399SRC1_9BACT</name>
<keyword evidence="5" id="KW-0998">Cell outer membrane</keyword>
<evidence type="ECO:0000256" key="5">
    <source>
        <dbReference type="ARBA" id="ARBA00023237"/>
    </source>
</evidence>
<dbReference type="AlphaFoldDB" id="A0A399SRC1"/>
<dbReference type="SUPFAM" id="SSF48452">
    <property type="entry name" value="TPR-like"/>
    <property type="match status" value="1"/>
</dbReference>
<dbReference type="Pfam" id="PF07980">
    <property type="entry name" value="SusD_RagB"/>
    <property type="match status" value="1"/>
</dbReference>
<dbReference type="Gene3D" id="1.25.40.390">
    <property type="match status" value="1"/>
</dbReference>
<reference evidence="8 9" key="1">
    <citation type="submission" date="2018-08" db="EMBL/GenBank/DDBJ databases">
        <title>Pallidiluteibacterium maritimus gen. nov., sp. nov., isolated from coastal sediment.</title>
        <authorList>
            <person name="Zhou L.Y."/>
        </authorList>
    </citation>
    <scope>NUCLEOTIDE SEQUENCE [LARGE SCALE GENOMIC DNA]</scope>
    <source>
        <strain evidence="8 9">XSD2</strain>
    </source>
</reference>
<gene>
    <name evidence="8" type="ORF">D1614_19135</name>
</gene>
<dbReference type="GO" id="GO:0009279">
    <property type="term" value="C:cell outer membrane"/>
    <property type="evidence" value="ECO:0007669"/>
    <property type="project" value="UniProtKB-SubCell"/>
</dbReference>
<keyword evidence="9" id="KW-1185">Reference proteome</keyword>
<keyword evidence="4" id="KW-0472">Membrane</keyword>
<evidence type="ECO:0000256" key="2">
    <source>
        <dbReference type="ARBA" id="ARBA00006275"/>
    </source>
</evidence>
<dbReference type="RefSeq" id="WP_119439594.1">
    <property type="nucleotide sequence ID" value="NZ_QWGR01000015.1"/>
</dbReference>
<evidence type="ECO:0000256" key="3">
    <source>
        <dbReference type="ARBA" id="ARBA00022729"/>
    </source>
</evidence>
<sequence>MKNLKYYIVALCLAGGILFSSCNDDFLQQDPIQELAEGAFLKNEGDLPLFLNQVYNDYIVGHQNGWAYSRVAPFYDVQGSPIIYKDLFSDNMVKTGNSSSRLNESYIVPQSGSNEGWSWSSLRKINYFLRNYRMAEGSVTSPDELNKWAAEAYFFKAWDYYNKVVIFGEVPWYVTDLNVDSEELYAPRTPRAELMDSVLWSINYAVENIKEGGNPDGRINRDMANFLKARICLFEGTFRKYHTELGLESSANKFLQECVTACEEIIASGRYELYNAGTDPYWKMFSFQKTPSADGNTEAILARVYDGDKLGHATQRYFDQNNGGAGGRYSKGATRGLIDEYLCIDGRPIYTGGSEGNYEKNPHFLGYDGLWTELENRDPRLRQTVARPGEFQTISPAGAGDMNVEKYGVNYPAIAYNYARANGSTVTGYLFCKHWVCDFEEYNAVTNGTQTAVMFRYGEVLLMLAEAKAELGTFSQEDADRTINKLRERAGFDFNTYPNSKLNISNLPDDPRLDRIYAEKLDYPVSPLIREIRRERRVEMVLEGQRYEDLMRWKAGKLLTVPLRGMKFTSEKQAMYDGSHEAATTPATWTAKKATIGKEVWVDGDGFLIAYPRDSRLTDGTLPWSEKRYYWPVPFDQLTLNKNLTQSPGWEDIER</sequence>